<dbReference type="EMBL" id="AP024086">
    <property type="protein sequence ID" value="BCL60208.1"/>
    <property type="molecule type" value="Genomic_DNA"/>
</dbReference>
<dbReference type="KEGG" id="dbk:DGMP_09010"/>
<evidence type="ECO:0000313" key="1">
    <source>
        <dbReference type="EMBL" id="BCL60208.1"/>
    </source>
</evidence>
<protein>
    <submittedName>
        <fullName evidence="1">Uncharacterized protein</fullName>
    </submittedName>
</protein>
<evidence type="ECO:0000313" key="2">
    <source>
        <dbReference type="Proteomes" id="UP000826725"/>
    </source>
</evidence>
<keyword evidence="2" id="KW-1185">Reference proteome</keyword>
<proteinExistence type="predicted"/>
<accession>A0A8D5FF73</accession>
<dbReference type="AlphaFoldDB" id="A0A8D5FF73"/>
<sequence length="65" mass="7345">MGACRQAYHLVGGYKSVTYTFFSCDSFDDQADRCGDNVEHLAEWQPREKCTAGKNMEKPEKGYSS</sequence>
<name>A0A8D5FF73_9BACT</name>
<gene>
    <name evidence="1" type="ORF">DGMP_09010</name>
</gene>
<reference evidence="1" key="1">
    <citation type="submission" date="2020-09" db="EMBL/GenBank/DDBJ databases">
        <title>Desulfogranum mesoprofundum gen. nov., sp. nov., a novel mesophilic, sulfate-reducing chemolithoautotroph isolated from a deep-sea hydrothermal vent chimney in the Suiyo Seamount.</title>
        <authorList>
            <person name="Hashimoto Y."/>
            <person name="Nakagawa S."/>
        </authorList>
    </citation>
    <scope>NUCLEOTIDE SEQUENCE</scope>
    <source>
        <strain evidence="1">KT2</strain>
    </source>
</reference>
<dbReference type="Proteomes" id="UP000826725">
    <property type="component" value="Chromosome"/>
</dbReference>
<organism evidence="1 2">
    <name type="scientific">Desulfomarina profundi</name>
    <dbReference type="NCBI Taxonomy" id="2772557"/>
    <lineage>
        <taxon>Bacteria</taxon>
        <taxon>Pseudomonadati</taxon>
        <taxon>Thermodesulfobacteriota</taxon>
        <taxon>Desulfobulbia</taxon>
        <taxon>Desulfobulbales</taxon>
        <taxon>Desulfobulbaceae</taxon>
        <taxon>Desulfomarina</taxon>
    </lineage>
</organism>